<evidence type="ECO:0000313" key="2">
    <source>
        <dbReference type="Proteomes" id="UP000259040"/>
    </source>
</evidence>
<protein>
    <submittedName>
        <fullName evidence="1">Uncharacterized protein</fullName>
    </submittedName>
</protein>
<gene>
    <name evidence="1" type="primary">226</name>
    <name evidence="1" type="ORF">SEA_STARBOW_226</name>
</gene>
<sequence length="54" mass="6295">MRYSDLRVDMAIKHRATGRTAIVAKVEKGKFQIVDSNGHPETLDRYYAGEWEKR</sequence>
<organism evidence="1 2">
    <name type="scientific">Streptomyces phage Starbow</name>
    <dbReference type="NCBI Taxonomy" id="2283266"/>
    <lineage>
        <taxon>Viruses</taxon>
        <taxon>Duplodnaviria</taxon>
        <taxon>Heunggongvirae</taxon>
        <taxon>Uroviricota</taxon>
        <taxon>Caudoviricetes</taxon>
        <taxon>Stanwilliamsviridae</taxon>
        <taxon>Boydwoodruffvirinae</taxon>
        <taxon>Karimacvirus</taxon>
        <taxon>Karimacvirus karimac</taxon>
        <taxon>Streptomyces virus Karimac</taxon>
    </lineage>
</organism>
<accession>A0A345M869</accession>
<dbReference type="EMBL" id="MH576964">
    <property type="protein sequence ID" value="AXH66690.1"/>
    <property type="molecule type" value="Genomic_DNA"/>
</dbReference>
<reference evidence="1 2" key="1">
    <citation type="submission" date="2018-07" db="EMBL/GenBank/DDBJ databases">
        <authorList>
            <person name="Boyd E.M."/>
            <person name="Barkley D.B."/>
            <person name="Naeem H."/>
            <person name="Vanhorne R."/>
            <person name="Nayek S."/>
            <person name="Layton S.R."/>
            <person name="Hughes L.E."/>
            <person name="Garlena R.A."/>
            <person name="Russell D.A."/>
            <person name="Pope W.H."/>
            <person name="Jacobs-Sera D."/>
            <person name="Hatfull G.F."/>
        </authorList>
    </citation>
    <scope>NUCLEOTIDE SEQUENCE [LARGE SCALE GENOMIC DNA]</scope>
</reference>
<proteinExistence type="predicted"/>
<evidence type="ECO:0000313" key="1">
    <source>
        <dbReference type="EMBL" id="AXH66690.1"/>
    </source>
</evidence>
<name>A0A345M869_9CAUD</name>
<dbReference type="Proteomes" id="UP000259040">
    <property type="component" value="Segment"/>
</dbReference>